<evidence type="ECO:0000256" key="1">
    <source>
        <dbReference type="SAM" id="MobiDB-lite"/>
    </source>
</evidence>
<feature type="domain" description="SAYSvFN" evidence="2">
    <location>
        <begin position="36"/>
        <end position="81"/>
    </location>
</feature>
<dbReference type="Proteomes" id="UP000789595">
    <property type="component" value="Unassembled WGS sequence"/>
</dbReference>
<evidence type="ECO:0000259" key="2">
    <source>
        <dbReference type="Pfam" id="PF10260"/>
    </source>
</evidence>
<keyword evidence="4" id="KW-1185">Reference proteome</keyword>
<reference evidence="3" key="1">
    <citation type="submission" date="2021-11" db="EMBL/GenBank/DDBJ databases">
        <authorList>
            <consortium name="Genoscope - CEA"/>
            <person name="William W."/>
        </authorList>
    </citation>
    <scope>NUCLEOTIDE SEQUENCE</scope>
</reference>
<protein>
    <recommendedName>
        <fullName evidence="2">SAYSvFN domain-containing protein</fullName>
    </recommendedName>
</protein>
<gene>
    <name evidence="3" type="ORF">PECAL_5P26820</name>
</gene>
<name>A0A8J2T1B7_9STRA</name>
<evidence type="ECO:0000313" key="4">
    <source>
        <dbReference type="Proteomes" id="UP000789595"/>
    </source>
</evidence>
<dbReference type="OrthoDB" id="71310at2759"/>
<organism evidence="3 4">
    <name type="scientific">Pelagomonas calceolata</name>
    <dbReference type="NCBI Taxonomy" id="35677"/>
    <lineage>
        <taxon>Eukaryota</taxon>
        <taxon>Sar</taxon>
        <taxon>Stramenopiles</taxon>
        <taxon>Ochrophyta</taxon>
        <taxon>Pelagophyceae</taxon>
        <taxon>Pelagomonadales</taxon>
        <taxon>Pelagomonadaceae</taxon>
        <taxon>Pelagomonas</taxon>
    </lineage>
</organism>
<dbReference type="Pfam" id="PF10260">
    <property type="entry name" value="SAYSvFN"/>
    <property type="match status" value="1"/>
</dbReference>
<feature type="region of interest" description="Disordered" evidence="1">
    <location>
        <begin position="79"/>
        <end position="135"/>
    </location>
</feature>
<proteinExistence type="predicted"/>
<comment type="caution">
    <text evidence="3">The sequence shown here is derived from an EMBL/GenBank/DDBJ whole genome shotgun (WGS) entry which is preliminary data.</text>
</comment>
<dbReference type="AlphaFoldDB" id="A0A8J2T1B7"/>
<feature type="compositionally biased region" description="Basic and acidic residues" evidence="1">
    <location>
        <begin position="120"/>
        <end position="135"/>
    </location>
</feature>
<sequence>MVRAANAWSKRDLAIAAAAVALQAYATRSGFGGPCALLLLIIAPFVFGRDAWDGETSAYSVFNGGRRIAGTFTAEQFDAQLRGGPRPDDSDAGTAAPRRPAEQQTAPAPVVDAATRRRRAAEAAERRAKAAAAEK</sequence>
<dbReference type="EMBL" id="CAKKNE010000005">
    <property type="protein sequence ID" value="CAH0378162.1"/>
    <property type="molecule type" value="Genomic_DNA"/>
</dbReference>
<dbReference type="InterPro" id="IPR019387">
    <property type="entry name" value="SAYSvFN_dom"/>
</dbReference>
<accession>A0A8J2T1B7</accession>
<evidence type="ECO:0000313" key="3">
    <source>
        <dbReference type="EMBL" id="CAH0378162.1"/>
    </source>
</evidence>